<comment type="caution">
    <text evidence="2">The sequence shown here is derived from an EMBL/GenBank/DDBJ whole genome shotgun (WGS) entry which is preliminary data.</text>
</comment>
<dbReference type="SUPFAM" id="SSF48452">
    <property type="entry name" value="TPR-like"/>
    <property type="match status" value="1"/>
</dbReference>
<dbReference type="Pfam" id="PF13414">
    <property type="entry name" value="TPR_11"/>
    <property type="match status" value="1"/>
</dbReference>
<sequence>MLRFLPSLLLLCWALSGRAQSAQYQQLMARGKAEFKKEFALQNYAAAVKTLEAAVRLQPANPEAHYFLGYAYSRLNCKDGEALPRARLPLTLKASQEFETVNRLTPHYRGEELALDPYAKIASEWSSLAVHYTAIQKPDSARWAYAQGRKRGGFSDFVLANATALLQQCRPNGLLVSAGDAFTFPLWYLQTMNGLRPDVTVVDVGLLGSRWFPALLENAASVAFKLPGTLRDSIDYLPWKTTVITIPDARTQLPFSWKVAPTVDSQYLYRTDVLLLALLQGNGFKRDVYFTPAFPPEQQLGLRPNTELKQQLVVHRVNAGNEPEPSLTEYLAGMKQVLPLVATANMNSGSEVMMVRTLRYGILDRLNRKLNENERPEIGPLVALVEQYFPTNKYPFESPDLQALYEYARAHQ</sequence>
<evidence type="ECO:0000256" key="1">
    <source>
        <dbReference type="SAM" id="SignalP"/>
    </source>
</evidence>
<keyword evidence="1" id="KW-0732">Signal</keyword>
<dbReference type="Proteomes" id="UP000606003">
    <property type="component" value="Unassembled WGS sequence"/>
</dbReference>
<dbReference type="RefSeq" id="WP_190924461.1">
    <property type="nucleotide sequence ID" value="NZ_JACXAC010000003.1"/>
</dbReference>
<evidence type="ECO:0000313" key="2">
    <source>
        <dbReference type="EMBL" id="MBD2722661.1"/>
    </source>
</evidence>
<dbReference type="Gene3D" id="1.25.40.10">
    <property type="entry name" value="Tetratricopeptide repeat domain"/>
    <property type="match status" value="1"/>
</dbReference>
<keyword evidence="3" id="KW-1185">Reference proteome</keyword>
<name>A0ABR8JRR9_9BACT</name>
<reference evidence="2 3" key="1">
    <citation type="submission" date="2020-09" db="EMBL/GenBank/DDBJ databases">
        <authorList>
            <person name="Kim M.K."/>
        </authorList>
    </citation>
    <scope>NUCLEOTIDE SEQUENCE [LARGE SCALE GENOMIC DNA]</scope>
    <source>
        <strain evidence="2 3">BT189</strain>
    </source>
</reference>
<proteinExistence type="predicted"/>
<gene>
    <name evidence="2" type="ORF">IC234_11050</name>
</gene>
<dbReference type="InterPro" id="IPR011990">
    <property type="entry name" value="TPR-like_helical_dom_sf"/>
</dbReference>
<feature type="chain" id="PRO_5046934613" evidence="1">
    <location>
        <begin position="22"/>
        <end position="412"/>
    </location>
</feature>
<dbReference type="EMBL" id="JACXAC010000003">
    <property type="protein sequence ID" value="MBD2722661.1"/>
    <property type="molecule type" value="Genomic_DNA"/>
</dbReference>
<protein>
    <submittedName>
        <fullName evidence="2">Tetratricopeptide repeat protein</fullName>
    </submittedName>
</protein>
<organism evidence="2 3">
    <name type="scientific">Hymenobacter armeniacus</name>
    <dbReference type="NCBI Taxonomy" id="2771358"/>
    <lineage>
        <taxon>Bacteria</taxon>
        <taxon>Pseudomonadati</taxon>
        <taxon>Bacteroidota</taxon>
        <taxon>Cytophagia</taxon>
        <taxon>Cytophagales</taxon>
        <taxon>Hymenobacteraceae</taxon>
        <taxon>Hymenobacter</taxon>
    </lineage>
</organism>
<evidence type="ECO:0000313" key="3">
    <source>
        <dbReference type="Proteomes" id="UP000606003"/>
    </source>
</evidence>
<accession>A0ABR8JRR9</accession>
<feature type="signal peptide" evidence="1">
    <location>
        <begin position="1"/>
        <end position="21"/>
    </location>
</feature>